<keyword evidence="1" id="KW-0378">Hydrolase</keyword>
<dbReference type="PANTHER" id="PTHR43056:SF10">
    <property type="entry name" value="COCE_NOND FAMILY, PUTATIVE (AFU_ORTHOLOGUE AFUA_7G00600)-RELATED"/>
    <property type="match status" value="1"/>
</dbReference>
<dbReference type="SUPFAM" id="SSF53474">
    <property type="entry name" value="alpha/beta-Hydrolases"/>
    <property type="match status" value="1"/>
</dbReference>
<dbReference type="Gene3D" id="3.40.50.1820">
    <property type="entry name" value="alpha/beta hydrolase"/>
    <property type="match status" value="1"/>
</dbReference>
<dbReference type="InterPro" id="IPR008979">
    <property type="entry name" value="Galactose-bd-like_sf"/>
</dbReference>
<dbReference type="EMBL" id="LT629799">
    <property type="protein sequence ID" value="SDU90450.1"/>
    <property type="molecule type" value="Genomic_DNA"/>
</dbReference>
<keyword evidence="5" id="KW-1185">Reference proteome</keyword>
<dbReference type="InterPro" id="IPR000383">
    <property type="entry name" value="Xaa-Pro-like_dom"/>
</dbReference>
<gene>
    <name evidence="4" type="ORF">SAMN04488544_1738</name>
</gene>
<evidence type="ECO:0000313" key="5">
    <source>
        <dbReference type="Proteomes" id="UP000198825"/>
    </source>
</evidence>
<dbReference type="NCBIfam" id="TIGR00976">
    <property type="entry name" value="CocE_NonD"/>
    <property type="match status" value="1"/>
</dbReference>
<dbReference type="InterPro" id="IPR005674">
    <property type="entry name" value="CocE/Ser_esterase"/>
</dbReference>
<proteinExistence type="predicted"/>
<evidence type="ECO:0000256" key="2">
    <source>
        <dbReference type="SAM" id="MobiDB-lite"/>
    </source>
</evidence>
<dbReference type="InterPro" id="IPR029058">
    <property type="entry name" value="AB_hydrolase_fold"/>
</dbReference>
<evidence type="ECO:0000313" key="4">
    <source>
        <dbReference type="EMBL" id="SDU90450.1"/>
    </source>
</evidence>
<dbReference type="Pfam" id="PF08530">
    <property type="entry name" value="PepX_C"/>
    <property type="match status" value="1"/>
</dbReference>
<reference evidence="5" key="1">
    <citation type="submission" date="2016-10" db="EMBL/GenBank/DDBJ databases">
        <authorList>
            <person name="Varghese N."/>
            <person name="Submissions S."/>
        </authorList>
    </citation>
    <scope>NUCLEOTIDE SEQUENCE [LARGE SCALE GENOMIC DNA]</scope>
    <source>
        <strain evidence="5">DSM 21743</strain>
    </source>
</reference>
<dbReference type="RefSeq" id="WP_091074085.1">
    <property type="nucleotide sequence ID" value="NZ_LT629799.1"/>
</dbReference>
<name>A0A1H2MB16_9ACTN</name>
<dbReference type="Gene3D" id="2.60.120.260">
    <property type="entry name" value="Galactose-binding domain-like"/>
    <property type="match status" value="1"/>
</dbReference>
<dbReference type="InterPro" id="IPR013736">
    <property type="entry name" value="Xaa-Pro_dipept_C"/>
</dbReference>
<dbReference type="Pfam" id="PF02129">
    <property type="entry name" value="Peptidase_S15"/>
    <property type="match status" value="1"/>
</dbReference>
<organism evidence="4 5">
    <name type="scientific">Microlunatus sagamiharensis</name>
    <dbReference type="NCBI Taxonomy" id="546874"/>
    <lineage>
        <taxon>Bacteria</taxon>
        <taxon>Bacillati</taxon>
        <taxon>Actinomycetota</taxon>
        <taxon>Actinomycetes</taxon>
        <taxon>Propionibacteriales</taxon>
        <taxon>Propionibacteriaceae</taxon>
        <taxon>Microlunatus</taxon>
    </lineage>
</organism>
<feature type="domain" description="Xaa-Pro dipeptidyl-peptidase C-terminal" evidence="3">
    <location>
        <begin position="318"/>
        <end position="569"/>
    </location>
</feature>
<accession>A0A1H2MB16</accession>
<sequence>MYEPRSEVRDGMRVDWDVTIPADDGTPLAADVYRPDDDEPHPVLLAMCPYPKGVAFQEAYANQWQALANEHPEAVEGSTNAYQSWEYPDPEQWVPHGYVLVRVDSRGTGGTPGEIDFFSPRETKDLYDAIEWAGVQPWSNGKVGLSGISYLATNQWQAAALNPPHLAAIAPWEGAADYYREYTHSGGMISEFMPNWMKAQVIPFQHGNPDGLVNRNTGRRVTGDTEVPADERERLRIDPGATFLAHPTADAFYAERTAVLEDITVPLLSSGNWGGVALHLRGNTEGFVRASSEQKWLEVHGYEHWTEFYTLYGRELQRRFFDHFLKGEDNGFEDQPRVQLQVRHPDHFELRHEDEWPLARTAWTPYYLDLAGSGLGTDAPAQAASAAYDPRESRLQLRTAPFAEATEITGPVALKLFVSSETTEADLFVTLSLFRPDGTEVLWSSAMEPKAPLTQGWLRTTLRRTDPGRSLPHRPWHTYDTPEPLTPGEVHEVDVEVWPTCIVIPEGYVLGLTVEGTDYDHGLPPKLHYGRPQTGSGPYWHEYPGDRDRPELDGTVTLHSEPGREPYLLLPVVPPKQG</sequence>
<dbReference type="Gene3D" id="1.10.3020.20">
    <property type="match status" value="1"/>
</dbReference>
<dbReference type="SUPFAM" id="SSF49785">
    <property type="entry name" value="Galactose-binding domain-like"/>
    <property type="match status" value="1"/>
</dbReference>
<dbReference type="InterPro" id="IPR050585">
    <property type="entry name" value="Xaa-Pro_dipeptidyl-ppase/CocE"/>
</dbReference>
<protein>
    <recommendedName>
        <fullName evidence="3">Xaa-Pro dipeptidyl-peptidase C-terminal domain-containing protein</fullName>
    </recommendedName>
</protein>
<dbReference type="Proteomes" id="UP000198825">
    <property type="component" value="Chromosome I"/>
</dbReference>
<dbReference type="AlphaFoldDB" id="A0A1H2MB16"/>
<dbReference type="SMART" id="SM00939">
    <property type="entry name" value="PepX_C"/>
    <property type="match status" value="1"/>
</dbReference>
<dbReference type="GO" id="GO:0008239">
    <property type="term" value="F:dipeptidyl-peptidase activity"/>
    <property type="evidence" value="ECO:0007669"/>
    <property type="project" value="InterPro"/>
</dbReference>
<dbReference type="STRING" id="546874.SAMN04488544_1738"/>
<dbReference type="OrthoDB" id="5240615at2"/>
<dbReference type="PANTHER" id="PTHR43056">
    <property type="entry name" value="PEPTIDASE S9 PROLYL OLIGOPEPTIDASE"/>
    <property type="match status" value="1"/>
</dbReference>
<evidence type="ECO:0000259" key="3">
    <source>
        <dbReference type="SMART" id="SM00939"/>
    </source>
</evidence>
<feature type="region of interest" description="Disordered" evidence="2">
    <location>
        <begin position="559"/>
        <end position="578"/>
    </location>
</feature>
<evidence type="ECO:0000256" key="1">
    <source>
        <dbReference type="ARBA" id="ARBA00022801"/>
    </source>
</evidence>
<feature type="region of interest" description="Disordered" evidence="2">
    <location>
        <begin position="464"/>
        <end position="483"/>
    </location>
</feature>